<dbReference type="PANTHER" id="PTHR43776">
    <property type="entry name" value="TRANSPORT ATP-BINDING PROTEIN"/>
    <property type="match status" value="1"/>
</dbReference>
<dbReference type="InterPro" id="IPR013563">
    <property type="entry name" value="Oligopep_ABC_C"/>
</dbReference>
<feature type="region of interest" description="Disordered" evidence="5">
    <location>
        <begin position="251"/>
        <end position="280"/>
    </location>
</feature>
<dbReference type="Proteomes" id="UP000243077">
    <property type="component" value="Chromosome"/>
</dbReference>
<keyword evidence="3" id="KW-0547">Nucleotide-binding</keyword>
<evidence type="ECO:0000256" key="1">
    <source>
        <dbReference type="ARBA" id="ARBA00005417"/>
    </source>
</evidence>
<feature type="domain" description="ABC transporter" evidence="6">
    <location>
        <begin position="6"/>
        <end position="253"/>
    </location>
</feature>
<proteinExistence type="inferred from homology"/>
<evidence type="ECO:0000259" key="6">
    <source>
        <dbReference type="PROSITE" id="PS50893"/>
    </source>
</evidence>
<dbReference type="InterPro" id="IPR003593">
    <property type="entry name" value="AAA+_ATPase"/>
</dbReference>
<dbReference type="KEGG" id="psai:C3B54_111273"/>
<protein>
    <submittedName>
        <fullName evidence="7">Peptide/nickel ABC transporter ATP-binding protein</fullName>
    </submittedName>
</protein>
<dbReference type="FunFam" id="3.40.50.300:FF:000016">
    <property type="entry name" value="Oligopeptide ABC transporter ATP-binding component"/>
    <property type="match status" value="1"/>
</dbReference>
<dbReference type="GO" id="GO:0016887">
    <property type="term" value="F:ATP hydrolysis activity"/>
    <property type="evidence" value="ECO:0007669"/>
    <property type="project" value="InterPro"/>
</dbReference>
<sequence>MTEIMLDVRNLVKEFTVQSAGGSVMRAVDDVSFTVFEGEALGLVGESGSGKSTTARCVLRLIEPTDGEVFFRGKDVVSMNRRELKAFRREAQLIFQDPYSSLDPKMRVGDIIAEGIHIHQPRTSKDDLLAEMRRLIDLVGLREDHLNRFPESFSGGERQRIGIARALAVGPKLLVCDEPVASLDVSIQAQVLNLFQELKERLGLTILFIAHDLATVRHLCQRVAVMEQGCLREIGSRDDVYHNPTHPYTKSLMAAVPEPDPVTEREKVQKRLRDKKREAE</sequence>
<evidence type="ECO:0000256" key="5">
    <source>
        <dbReference type="SAM" id="MobiDB-lite"/>
    </source>
</evidence>
<dbReference type="AlphaFoldDB" id="A0A2L2BRC1"/>
<evidence type="ECO:0000313" key="7">
    <source>
        <dbReference type="EMBL" id="AVG24223.1"/>
    </source>
</evidence>
<dbReference type="PANTHER" id="PTHR43776:SF7">
    <property type="entry name" value="D,D-DIPEPTIDE TRANSPORT ATP-BINDING PROTEIN DDPF-RELATED"/>
    <property type="match status" value="1"/>
</dbReference>
<dbReference type="Pfam" id="PF00005">
    <property type="entry name" value="ABC_tran"/>
    <property type="match status" value="1"/>
</dbReference>
<gene>
    <name evidence="7" type="ORF">C3B54_111273</name>
</gene>
<dbReference type="InterPro" id="IPR003439">
    <property type="entry name" value="ABC_transporter-like_ATP-bd"/>
</dbReference>
<dbReference type="InterPro" id="IPR050319">
    <property type="entry name" value="ABC_transp_ATP-bind"/>
</dbReference>
<evidence type="ECO:0000256" key="2">
    <source>
        <dbReference type="ARBA" id="ARBA00022448"/>
    </source>
</evidence>
<evidence type="ECO:0000313" key="8">
    <source>
        <dbReference type="Proteomes" id="UP000243077"/>
    </source>
</evidence>
<keyword evidence="8" id="KW-1185">Reference proteome</keyword>
<dbReference type="GO" id="GO:0055085">
    <property type="term" value="P:transmembrane transport"/>
    <property type="evidence" value="ECO:0007669"/>
    <property type="project" value="UniProtKB-ARBA"/>
</dbReference>
<dbReference type="GO" id="GO:0015833">
    <property type="term" value="P:peptide transport"/>
    <property type="evidence" value="ECO:0007669"/>
    <property type="project" value="InterPro"/>
</dbReference>
<reference evidence="7 8" key="1">
    <citation type="submission" date="2018-02" db="EMBL/GenBank/DDBJ databases">
        <title>Complete genome of the streamlined marine actinobacterium Pontimonas salivibrio CL-TW6 adapted to coastal planktonic lifestype.</title>
        <authorList>
            <person name="Cho B.C."/>
            <person name="Hardies S.C."/>
            <person name="Jang G.I."/>
            <person name="Hwang C.Y."/>
        </authorList>
    </citation>
    <scope>NUCLEOTIDE SEQUENCE [LARGE SCALE GENOMIC DNA]</scope>
    <source>
        <strain evidence="7 8">CL-TW6</strain>
    </source>
</reference>
<name>A0A2L2BRC1_9MICO</name>
<dbReference type="SMART" id="SM00382">
    <property type="entry name" value="AAA"/>
    <property type="match status" value="1"/>
</dbReference>
<dbReference type="RefSeq" id="WP_104913731.1">
    <property type="nucleotide sequence ID" value="NZ_CP026923.1"/>
</dbReference>
<organism evidence="7 8">
    <name type="scientific">Pontimonas salivibrio</name>
    <dbReference type="NCBI Taxonomy" id="1159327"/>
    <lineage>
        <taxon>Bacteria</taxon>
        <taxon>Bacillati</taxon>
        <taxon>Actinomycetota</taxon>
        <taxon>Actinomycetes</taxon>
        <taxon>Micrococcales</taxon>
        <taxon>Microbacteriaceae</taxon>
        <taxon>Pontimonas</taxon>
    </lineage>
</organism>
<dbReference type="SUPFAM" id="SSF52540">
    <property type="entry name" value="P-loop containing nucleoside triphosphate hydrolases"/>
    <property type="match status" value="1"/>
</dbReference>
<keyword evidence="2" id="KW-0813">Transport</keyword>
<dbReference type="InterPro" id="IPR027417">
    <property type="entry name" value="P-loop_NTPase"/>
</dbReference>
<dbReference type="Pfam" id="PF08352">
    <property type="entry name" value="oligo_HPY"/>
    <property type="match status" value="1"/>
</dbReference>
<evidence type="ECO:0000256" key="3">
    <source>
        <dbReference type="ARBA" id="ARBA00022741"/>
    </source>
</evidence>
<dbReference type="OrthoDB" id="8481147at2"/>
<feature type="compositionally biased region" description="Basic and acidic residues" evidence="5">
    <location>
        <begin position="262"/>
        <end position="280"/>
    </location>
</feature>
<dbReference type="EMBL" id="CP026923">
    <property type="protein sequence ID" value="AVG24223.1"/>
    <property type="molecule type" value="Genomic_DNA"/>
</dbReference>
<comment type="similarity">
    <text evidence="1">Belongs to the ABC transporter superfamily.</text>
</comment>
<evidence type="ECO:0000256" key="4">
    <source>
        <dbReference type="ARBA" id="ARBA00022840"/>
    </source>
</evidence>
<dbReference type="InterPro" id="IPR017871">
    <property type="entry name" value="ABC_transporter-like_CS"/>
</dbReference>
<keyword evidence="4 7" id="KW-0067">ATP-binding</keyword>
<dbReference type="PROSITE" id="PS00211">
    <property type="entry name" value="ABC_TRANSPORTER_1"/>
    <property type="match status" value="1"/>
</dbReference>
<accession>A0A2L2BRC1</accession>
<dbReference type="GO" id="GO:0005524">
    <property type="term" value="F:ATP binding"/>
    <property type="evidence" value="ECO:0007669"/>
    <property type="project" value="UniProtKB-KW"/>
</dbReference>
<dbReference type="PROSITE" id="PS50893">
    <property type="entry name" value="ABC_TRANSPORTER_2"/>
    <property type="match status" value="1"/>
</dbReference>
<dbReference type="Gene3D" id="3.40.50.300">
    <property type="entry name" value="P-loop containing nucleotide triphosphate hydrolases"/>
    <property type="match status" value="1"/>
</dbReference>
<dbReference type="CDD" id="cd03257">
    <property type="entry name" value="ABC_NikE_OppD_transporters"/>
    <property type="match status" value="1"/>
</dbReference>